<dbReference type="RefSeq" id="WP_161442490.1">
    <property type="nucleotide sequence ID" value="NZ_WXWW01000038.1"/>
</dbReference>
<organism evidence="1 2">
    <name type="scientific">Photobacterium halotolerans</name>
    <dbReference type="NCBI Taxonomy" id="265726"/>
    <lineage>
        <taxon>Bacteria</taxon>
        <taxon>Pseudomonadati</taxon>
        <taxon>Pseudomonadota</taxon>
        <taxon>Gammaproteobacteria</taxon>
        <taxon>Vibrionales</taxon>
        <taxon>Vibrionaceae</taxon>
        <taxon>Photobacterium</taxon>
    </lineage>
</organism>
<name>A0A7X5AS39_9GAMM</name>
<evidence type="ECO:0000313" key="1">
    <source>
        <dbReference type="EMBL" id="NAW63976.1"/>
    </source>
</evidence>
<reference evidence="1 2" key="1">
    <citation type="submission" date="2017-05" db="EMBL/GenBank/DDBJ databases">
        <title>High clonality and local adaptation shapes Vibrionaceae linages within an endangered oasis.</title>
        <authorList>
            <person name="Vazquez-Rosas-Landa M."/>
        </authorList>
    </citation>
    <scope>NUCLEOTIDE SEQUENCE [LARGE SCALE GENOMIC DNA]</scope>
    <source>
        <strain evidence="1 2">P46_P4S1P180</strain>
    </source>
</reference>
<comment type="caution">
    <text evidence="1">The sequence shown here is derived from an EMBL/GenBank/DDBJ whole genome shotgun (WGS) entry which is preliminary data.</text>
</comment>
<protein>
    <submittedName>
        <fullName evidence="1">Uncharacterized protein</fullName>
    </submittedName>
</protein>
<sequence>MNEQQEAMLLALRGLAVRAAIRHVAMFEGIENRPAIKLIAEHCNVLSLDVVKWREFGVPSDKVDLLLELLNRYSPWARHQLRPRVREADIWLRVEAAQEEQARAA</sequence>
<dbReference type="EMBL" id="WXWW01000038">
    <property type="protein sequence ID" value="NAW63976.1"/>
    <property type="molecule type" value="Genomic_DNA"/>
</dbReference>
<accession>A0A7X5AS39</accession>
<dbReference type="AlphaFoldDB" id="A0A7X5AS39"/>
<dbReference type="Proteomes" id="UP000465712">
    <property type="component" value="Unassembled WGS sequence"/>
</dbReference>
<evidence type="ECO:0000313" key="2">
    <source>
        <dbReference type="Proteomes" id="UP000465712"/>
    </source>
</evidence>
<gene>
    <name evidence="1" type="ORF">CAG72_01990</name>
</gene>
<proteinExistence type="predicted"/>